<dbReference type="InterPro" id="IPR011059">
    <property type="entry name" value="Metal-dep_hydrolase_composite"/>
</dbReference>
<feature type="domain" description="Amidohydrolase-related" evidence="4">
    <location>
        <begin position="48"/>
        <end position="214"/>
    </location>
</feature>
<proteinExistence type="inferred from homology"/>
<dbReference type="Proteomes" id="UP000676325">
    <property type="component" value="Unassembled WGS sequence"/>
</dbReference>
<dbReference type="GO" id="GO:0008448">
    <property type="term" value="F:N-acetylglucosamine-6-phosphate deacetylase activity"/>
    <property type="evidence" value="ECO:0007669"/>
    <property type="project" value="TreeGrafter"/>
</dbReference>
<dbReference type="AlphaFoldDB" id="A0A941E643"/>
<name>A0A941E643_9ACTN</name>
<keyword evidence="6" id="KW-1185">Reference proteome</keyword>
<comment type="similarity">
    <text evidence="1">Belongs to the metallo-dependent hydrolases superfamily. NagA family.</text>
</comment>
<evidence type="ECO:0000256" key="1">
    <source>
        <dbReference type="ARBA" id="ARBA00010716"/>
    </source>
</evidence>
<dbReference type="Pfam" id="PF01979">
    <property type="entry name" value="Amidohydro_1"/>
    <property type="match status" value="1"/>
</dbReference>
<keyword evidence="2" id="KW-0378">Hydrolase</keyword>
<protein>
    <submittedName>
        <fullName evidence="5">Amidohydrolase family protein</fullName>
    </submittedName>
</protein>
<feature type="compositionally biased region" description="Basic and acidic residues" evidence="3">
    <location>
        <begin position="255"/>
        <end position="270"/>
    </location>
</feature>
<dbReference type="EMBL" id="JAGSOH010000003">
    <property type="protein sequence ID" value="MBR7825137.1"/>
    <property type="molecule type" value="Genomic_DNA"/>
</dbReference>
<reference evidence="5" key="1">
    <citation type="submission" date="2021-04" db="EMBL/GenBank/DDBJ databases">
        <title>Genome based classification of Actinospica acidithermotolerans sp. nov., an actinobacterium isolated from an Indonesian hot spring.</title>
        <authorList>
            <person name="Kusuma A.B."/>
            <person name="Putra K.E."/>
            <person name="Nafisah S."/>
            <person name="Loh J."/>
            <person name="Nouioui I."/>
            <person name="Goodfellow M."/>
        </authorList>
    </citation>
    <scope>NUCLEOTIDE SEQUENCE</scope>
    <source>
        <strain evidence="5">MGRD01-02</strain>
    </source>
</reference>
<dbReference type="Gene3D" id="3.20.20.140">
    <property type="entry name" value="Metal-dependent hydrolases"/>
    <property type="match status" value="1"/>
</dbReference>
<accession>A0A941E643</accession>
<evidence type="ECO:0000313" key="6">
    <source>
        <dbReference type="Proteomes" id="UP000676325"/>
    </source>
</evidence>
<feature type="region of interest" description="Disordered" evidence="3">
    <location>
        <begin position="220"/>
        <end position="276"/>
    </location>
</feature>
<dbReference type="PANTHER" id="PTHR11113:SF14">
    <property type="entry name" value="N-ACETYLGLUCOSAMINE-6-PHOSPHATE DEACETYLASE"/>
    <property type="match status" value="1"/>
</dbReference>
<dbReference type="SUPFAM" id="SSF51556">
    <property type="entry name" value="Metallo-dependent hydrolases"/>
    <property type="match status" value="1"/>
</dbReference>
<evidence type="ECO:0000256" key="3">
    <source>
        <dbReference type="SAM" id="MobiDB-lite"/>
    </source>
</evidence>
<dbReference type="PANTHER" id="PTHR11113">
    <property type="entry name" value="N-ACETYLGLUCOSAMINE-6-PHOSPHATE DEACETYLASE"/>
    <property type="match status" value="1"/>
</dbReference>
<organism evidence="5 6">
    <name type="scientific">Actinospica acidithermotolerans</name>
    <dbReference type="NCBI Taxonomy" id="2828514"/>
    <lineage>
        <taxon>Bacteria</taxon>
        <taxon>Bacillati</taxon>
        <taxon>Actinomycetota</taxon>
        <taxon>Actinomycetes</taxon>
        <taxon>Catenulisporales</taxon>
        <taxon>Actinospicaceae</taxon>
        <taxon>Actinospica</taxon>
    </lineage>
</organism>
<evidence type="ECO:0000256" key="2">
    <source>
        <dbReference type="ARBA" id="ARBA00022801"/>
    </source>
</evidence>
<dbReference type="InterPro" id="IPR032466">
    <property type="entry name" value="Metal_Hydrolase"/>
</dbReference>
<sequence length="276" mass="28288">MILANARIAAGGRVLVPGWLKVEGGRISALGSGTPTGPADQDMSGHWLVPGFVDMHVHGAAGFSFDEASGTAVDAVTGHHLAHGTTTMLASLVSAPVDVLEDRLRALAPYVANGTLAGVHLEGPFLSARHCGAHDPRALRAPDRTAIAALLDAAPGSLRLMTLAPELPEAVSAIEQITAAGVVAAIGHTGADYETTLAAIAAGASVATHLYNGMPPILGRAPGAGRRASRSRIGDHRAHRGRRPSAPCHSAPHRGRGDGPPRIDHGRYGRDGQSGR</sequence>
<dbReference type="GO" id="GO:0006046">
    <property type="term" value="P:N-acetylglucosamine catabolic process"/>
    <property type="evidence" value="ECO:0007669"/>
    <property type="project" value="TreeGrafter"/>
</dbReference>
<gene>
    <name evidence="5" type="ORF">KDK95_02380</name>
</gene>
<dbReference type="RefSeq" id="WP_212516295.1">
    <property type="nucleotide sequence ID" value="NZ_JAGSOH010000003.1"/>
</dbReference>
<evidence type="ECO:0000259" key="4">
    <source>
        <dbReference type="Pfam" id="PF01979"/>
    </source>
</evidence>
<evidence type="ECO:0000313" key="5">
    <source>
        <dbReference type="EMBL" id="MBR7825137.1"/>
    </source>
</evidence>
<comment type="caution">
    <text evidence="5">The sequence shown here is derived from an EMBL/GenBank/DDBJ whole genome shotgun (WGS) entry which is preliminary data.</text>
</comment>
<dbReference type="SUPFAM" id="SSF51338">
    <property type="entry name" value="Composite domain of metallo-dependent hydrolases"/>
    <property type="match status" value="1"/>
</dbReference>
<dbReference type="InterPro" id="IPR006680">
    <property type="entry name" value="Amidohydro-rel"/>
</dbReference>